<feature type="region of interest" description="Disordered" evidence="2">
    <location>
        <begin position="66"/>
        <end position="94"/>
    </location>
</feature>
<dbReference type="RefSeq" id="WP_246018953.1">
    <property type="nucleotide sequence ID" value="NZ_RBXO01000001.1"/>
</dbReference>
<feature type="region of interest" description="Disordered" evidence="2">
    <location>
        <begin position="222"/>
        <end position="244"/>
    </location>
</feature>
<dbReference type="GO" id="GO:0016705">
    <property type="term" value="F:oxidoreductase activity, acting on paired donors, with incorporation or reduction of molecular oxygen"/>
    <property type="evidence" value="ECO:0007669"/>
    <property type="project" value="InterPro"/>
</dbReference>
<dbReference type="PANTHER" id="PTHR46696">
    <property type="entry name" value="P450, PUTATIVE (EUROFUNG)-RELATED"/>
    <property type="match status" value="1"/>
</dbReference>
<dbReference type="SUPFAM" id="SSF48264">
    <property type="entry name" value="Cytochrome P450"/>
    <property type="match status" value="1"/>
</dbReference>
<dbReference type="GO" id="GO:0005506">
    <property type="term" value="F:iron ion binding"/>
    <property type="evidence" value="ECO:0007669"/>
    <property type="project" value="InterPro"/>
</dbReference>
<reference evidence="3 4" key="1">
    <citation type="submission" date="2018-10" db="EMBL/GenBank/DDBJ databases">
        <title>Sequencing the genomes of 1000 actinobacteria strains.</title>
        <authorList>
            <person name="Klenk H.-P."/>
        </authorList>
    </citation>
    <scope>NUCLEOTIDE SEQUENCE [LARGE SCALE GENOMIC DNA]</scope>
    <source>
        <strain evidence="3 4">DSM 43800</strain>
    </source>
</reference>
<dbReference type="Gene3D" id="1.10.630.10">
    <property type="entry name" value="Cytochrome P450"/>
    <property type="match status" value="1"/>
</dbReference>
<keyword evidence="4" id="KW-1185">Reference proteome</keyword>
<dbReference type="GO" id="GO:0020037">
    <property type="term" value="F:heme binding"/>
    <property type="evidence" value="ECO:0007669"/>
    <property type="project" value="InterPro"/>
</dbReference>
<name>A0A495W2B0_9PSEU</name>
<dbReference type="PANTHER" id="PTHR46696:SF1">
    <property type="entry name" value="CYTOCHROME P450 YJIB-RELATED"/>
    <property type="match status" value="1"/>
</dbReference>
<dbReference type="InterPro" id="IPR002397">
    <property type="entry name" value="Cyt_P450_B"/>
</dbReference>
<evidence type="ECO:0000313" key="3">
    <source>
        <dbReference type="EMBL" id="RKT54865.1"/>
    </source>
</evidence>
<dbReference type="Proteomes" id="UP000282084">
    <property type="component" value="Unassembled WGS sequence"/>
</dbReference>
<organism evidence="3 4">
    <name type="scientific">Saccharothrix australiensis</name>
    <dbReference type="NCBI Taxonomy" id="2072"/>
    <lineage>
        <taxon>Bacteria</taxon>
        <taxon>Bacillati</taxon>
        <taxon>Actinomycetota</taxon>
        <taxon>Actinomycetes</taxon>
        <taxon>Pseudonocardiales</taxon>
        <taxon>Pseudonocardiaceae</taxon>
        <taxon>Saccharothrix</taxon>
    </lineage>
</organism>
<accession>A0A495W2B0</accession>
<dbReference type="InterPro" id="IPR017972">
    <property type="entry name" value="Cyt_P450_CS"/>
</dbReference>
<dbReference type="EMBL" id="RBXO01000001">
    <property type="protein sequence ID" value="RKT54865.1"/>
    <property type="molecule type" value="Genomic_DNA"/>
</dbReference>
<dbReference type="GO" id="GO:0004497">
    <property type="term" value="F:monooxygenase activity"/>
    <property type="evidence" value="ECO:0007669"/>
    <property type="project" value="InterPro"/>
</dbReference>
<evidence type="ECO:0000256" key="1">
    <source>
        <dbReference type="ARBA" id="ARBA00010617"/>
    </source>
</evidence>
<protein>
    <submittedName>
        <fullName evidence="3">Cytochrome P450</fullName>
    </submittedName>
</protein>
<comment type="similarity">
    <text evidence="1">Belongs to the cytochrome P450 family.</text>
</comment>
<proteinExistence type="inferred from homology"/>
<evidence type="ECO:0000313" key="4">
    <source>
        <dbReference type="Proteomes" id="UP000282084"/>
    </source>
</evidence>
<sequence length="425" mass="44384">MRATPPLFTPATRGITQPHPARVALRASGPIVRVDAPAGGPAWIVTDDAVARAVLTDPRIVKDPAFAPPTWTRSTAGLEPTAAEQPSLTTLDGPEHARLRKAHAPLLSAKRMAAYSDRVHEIARRLLADAAAGAAASGVSAGGAVTGGAAADASQADAGPTIDLMADFTTRYPLTVLLDLLGIPPHHVDQATAACRQMLGDAAEQGQAIAALRALADAGLTDTHQHAATEPRGPQDQATGPRGYRGLADELRARMPAGTSADDLSYHLFALIFAGQLTTDAALGFLVARTLTDDAPVDTLVQLTLREHPPAPFTLWRFTTTDVRIGDEHLPARSPVLVDIEGINTDPVRASGPDLTFGAGHHFCVGARLALLELTALATVLRGDYPDARLAVPYAELRRVDRGGTQGTRLAALPVRLGPGASPGR</sequence>
<dbReference type="PROSITE" id="PS00086">
    <property type="entry name" value="CYTOCHROME_P450"/>
    <property type="match status" value="1"/>
</dbReference>
<gene>
    <name evidence="3" type="ORF">C8E97_3514</name>
</gene>
<dbReference type="PRINTS" id="PR00359">
    <property type="entry name" value="BP450"/>
</dbReference>
<dbReference type="AlphaFoldDB" id="A0A495W2B0"/>
<evidence type="ECO:0000256" key="2">
    <source>
        <dbReference type="SAM" id="MobiDB-lite"/>
    </source>
</evidence>
<comment type="caution">
    <text evidence="3">The sequence shown here is derived from an EMBL/GenBank/DDBJ whole genome shotgun (WGS) entry which is preliminary data.</text>
</comment>
<dbReference type="InterPro" id="IPR036396">
    <property type="entry name" value="Cyt_P450_sf"/>
</dbReference>